<organism evidence="1 2">
    <name type="scientific">Desulfomonile tiedjei (strain ATCC 49306 / DSM 6799 / DCB-1)</name>
    <dbReference type="NCBI Taxonomy" id="706587"/>
    <lineage>
        <taxon>Bacteria</taxon>
        <taxon>Pseudomonadati</taxon>
        <taxon>Thermodesulfobacteriota</taxon>
        <taxon>Desulfomonilia</taxon>
        <taxon>Desulfomonilales</taxon>
        <taxon>Desulfomonilaceae</taxon>
        <taxon>Desulfomonile</taxon>
    </lineage>
</organism>
<dbReference type="InterPro" id="IPR045441">
    <property type="entry name" value="DUF6506"/>
</dbReference>
<sequence length="106" mass="11091">MSTNEALKAAFIFIAPEGDPLQHRSWVKTPHVELLAIAVKDYADAARVSKDLAAAGIQAIELCGGFGNVGTAKVVEAVGGQIPVGVVRFDMHPGLGFKSGDEIFGK</sequence>
<dbReference type="OrthoDB" id="8595161at2"/>
<protein>
    <submittedName>
        <fullName evidence="1">Uncharacterized protein</fullName>
    </submittedName>
</protein>
<evidence type="ECO:0000313" key="2">
    <source>
        <dbReference type="Proteomes" id="UP000006055"/>
    </source>
</evidence>
<dbReference type="EMBL" id="CP003360">
    <property type="protein sequence ID" value="AFM23474.1"/>
    <property type="molecule type" value="Genomic_DNA"/>
</dbReference>
<name>I4C1N3_DESTA</name>
<dbReference type="eggNOG" id="ENOG5032SVP">
    <property type="taxonomic scope" value="Bacteria"/>
</dbReference>
<proteinExistence type="predicted"/>
<dbReference type="HOGENOM" id="CLU_148741_0_0_7"/>
<dbReference type="RefSeq" id="WP_014808630.1">
    <property type="nucleotide sequence ID" value="NC_018025.1"/>
</dbReference>
<dbReference type="PATRIC" id="fig|706587.4.peg.846"/>
<dbReference type="Pfam" id="PF20116">
    <property type="entry name" value="DUF6506"/>
    <property type="match status" value="1"/>
</dbReference>
<accession>I4C1N3</accession>
<gene>
    <name evidence="1" type="ordered locus">Desti_0749</name>
</gene>
<dbReference type="STRING" id="706587.Desti_0749"/>
<reference evidence="2" key="1">
    <citation type="submission" date="2012-06" db="EMBL/GenBank/DDBJ databases">
        <title>Complete sequence of chromosome of Desulfomonile tiedjei DSM 6799.</title>
        <authorList>
            <person name="Lucas S."/>
            <person name="Copeland A."/>
            <person name="Lapidus A."/>
            <person name="Glavina del Rio T."/>
            <person name="Dalin E."/>
            <person name="Tice H."/>
            <person name="Bruce D."/>
            <person name="Goodwin L."/>
            <person name="Pitluck S."/>
            <person name="Peters L."/>
            <person name="Ovchinnikova G."/>
            <person name="Zeytun A."/>
            <person name="Lu M."/>
            <person name="Kyrpides N."/>
            <person name="Mavromatis K."/>
            <person name="Ivanova N."/>
            <person name="Brettin T."/>
            <person name="Detter J.C."/>
            <person name="Han C."/>
            <person name="Larimer F."/>
            <person name="Land M."/>
            <person name="Hauser L."/>
            <person name="Markowitz V."/>
            <person name="Cheng J.-F."/>
            <person name="Hugenholtz P."/>
            <person name="Woyke T."/>
            <person name="Wu D."/>
            <person name="Spring S."/>
            <person name="Schroeder M."/>
            <person name="Brambilla E."/>
            <person name="Klenk H.-P."/>
            <person name="Eisen J.A."/>
        </authorList>
    </citation>
    <scope>NUCLEOTIDE SEQUENCE [LARGE SCALE GENOMIC DNA]</scope>
    <source>
        <strain evidence="2">ATCC 49306 / DSM 6799 / DCB-1</strain>
    </source>
</reference>
<dbReference type="Proteomes" id="UP000006055">
    <property type="component" value="Chromosome"/>
</dbReference>
<dbReference type="AlphaFoldDB" id="I4C1N3"/>
<evidence type="ECO:0000313" key="1">
    <source>
        <dbReference type="EMBL" id="AFM23474.1"/>
    </source>
</evidence>
<dbReference type="KEGG" id="dti:Desti_0749"/>
<keyword evidence="2" id="KW-1185">Reference proteome</keyword>